<sequence length="220" mass="24894">MGVFTRITDIVQANVVAALDKAENPEKLVNLMIQEMEETLVEVRSTSAKLLAEKKELQRKEQSHQQQVNYWQEKAELAIDKNRDDLAKAALVEKQQVAMKFAGLSKELSRLDESLAKLTADSARLNEKLTQAKAKRDSFQQREQMLSSRLKVKSQLQSDKVADALSRFDLIERKVDEIEAKVESYELGSSASLAQQFNELSINEDIENELAELKSKKAAK</sequence>
<dbReference type="AlphaFoldDB" id="A0A244CNB4"/>
<dbReference type="GO" id="GO:0005829">
    <property type="term" value="C:cytosol"/>
    <property type="evidence" value="ECO:0007669"/>
    <property type="project" value="TreeGrafter"/>
</dbReference>
<proteinExistence type="inferred from homology"/>
<keyword evidence="2" id="KW-0175">Coiled coil</keyword>
<feature type="coiled-coil region" evidence="2">
    <location>
        <begin position="101"/>
        <end position="181"/>
    </location>
</feature>
<dbReference type="GO" id="GO:0009271">
    <property type="term" value="P:phage shock"/>
    <property type="evidence" value="ECO:0007669"/>
    <property type="project" value="TreeGrafter"/>
</dbReference>
<evidence type="ECO:0000313" key="4">
    <source>
        <dbReference type="Proteomes" id="UP000194841"/>
    </source>
</evidence>
<organism evidence="3 4">
    <name type="scientific">Pseudoalteromonas ulvae</name>
    <dbReference type="NCBI Taxonomy" id="107327"/>
    <lineage>
        <taxon>Bacteria</taxon>
        <taxon>Pseudomonadati</taxon>
        <taxon>Pseudomonadota</taxon>
        <taxon>Gammaproteobacteria</taxon>
        <taxon>Alteromonadales</taxon>
        <taxon>Pseudoalteromonadaceae</taxon>
        <taxon>Pseudoalteromonas</taxon>
    </lineage>
</organism>
<accession>A0A244CNB4</accession>
<comment type="similarity">
    <text evidence="1">Belongs to the PspA/Vipp/IM30 family.</text>
</comment>
<reference evidence="3 4" key="1">
    <citation type="submission" date="2017-02" db="EMBL/GenBank/DDBJ databases">
        <title>Pseudoalteromonas ulvae TC14 Genome.</title>
        <authorList>
            <person name="Molmeret M."/>
        </authorList>
    </citation>
    <scope>NUCLEOTIDE SEQUENCE [LARGE SCALE GENOMIC DNA]</scope>
    <source>
        <strain evidence="3">TC14</strain>
    </source>
</reference>
<name>A0A244CNB4_PSEDV</name>
<dbReference type="Proteomes" id="UP000194841">
    <property type="component" value="Unassembled WGS sequence"/>
</dbReference>
<dbReference type="EMBL" id="MWPV01000004">
    <property type="protein sequence ID" value="OUL57121.1"/>
    <property type="molecule type" value="Genomic_DNA"/>
</dbReference>
<dbReference type="PANTHER" id="PTHR31088">
    <property type="entry name" value="MEMBRANE-ASSOCIATED PROTEIN VIPP1, CHLOROPLASTIC"/>
    <property type="match status" value="1"/>
</dbReference>
<dbReference type="OrthoDB" id="9779630at2"/>
<evidence type="ECO:0000256" key="2">
    <source>
        <dbReference type="SAM" id="Coils"/>
    </source>
</evidence>
<dbReference type="InterPro" id="IPR007157">
    <property type="entry name" value="PspA_VIPP1"/>
</dbReference>
<keyword evidence="4" id="KW-1185">Reference proteome</keyword>
<comment type="caution">
    <text evidence="3">The sequence shown here is derived from an EMBL/GenBank/DDBJ whole genome shotgun (WGS) entry which is preliminary data.</text>
</comment>
<dbReference type="PANTHER" id="PTHR31088:SF6">
    <property type="entry name" value="PHAGE SHOCK PROTEIN A"/>
    <property type="match status" value="1"/>
</dbReference>
<protein>
    <submittedName>
        <fullName evidence="3">Phage shock protein PspA</fullName>
    </submittedName>
</protein>
<dbReference type="InterPro" id="IPR014319">
    <property type="entry name" value="Phageshock_PspA"/>
</dbReference>
<evidence type="ECO:0000313" key="3">
    <source>
        <dbReference type="EMBL" id="OUL57121.1"/>
    </source>
</evidence>
<dbReference type="Pfam" id="PF04012">
    <property type="entry name" value="PspA_IM30"/>
    <property type="match status" value="1"/>
</dbReference>
<dbReference type="RefSeq" id="WP_086744581.1">
    <property type="nucleotide sequence ID" value="NZ_MWPV01000004.1"/>
</dbReference>
<gene>
    <name evidence="3" type="ORF">B1199_13160</name>
</gene>
<dbReference type="NCBIfam" id="TIGR02977">
    <property type="entry name" value="phageshock_pspA"/>
    <property type="match status" value="1"/>
</dbReference>
<evidence type="ECO:0000256" key="1">
    <source>
        <dbReference type="ARBA" id="ARBA00043985"/>
    </source>
</evidence>
<feature type="coiled-coil region" evidence="2">
    <location>
        <begin position="33"/>
        <end position="74"/>
    </location>
</feature>